<evidence type="ECO:0000313" key="4">
    <source>
        <dbReference type="EMBL" id="QHQ63776.1"/>
    </source>
</evidence>
<dbReference type="GO" id="GO:0006935">
    <property type="term" value="P:chemotaxis"/>
    <property type="evidence" value="ECO:0007669"/>
    <property type="project" value="UniProtKB-KW"/>
</dbReference>
<dbReference type="InterPro" id="IPR050992">
    <property type="entry name" value="CheZ_family_phosphatases"/>
</dbReference>
<keyword evidence="1" id="KW-0145">Chemotaxis</keyword>
<dbReference type="AlphaFoldDB" id="A0A6P1TVN6"/>
<evidence type="ECO:0000256" key="2">
    <source>
        <dbReference type="ARBA" id="ARBA00022801"/>
    </source>
</evidence>
<sequence length="193" mass="20795">MQFDVLKEIGNIGAGNATTALSTMINGKVDMCVPKVALLEFKELPDMVGGAENIVVGILITLEGEVNGMMMFMMEQKSAYHLVNLLMGNSVTNENFTEMELSALKEIGNIIAGAYLSSLSTLINIRIDASVPYMSIDMAGAILSVPAIEFGKVGDKALIIETQFSKDDSDVNGYFILIPTRESYDVILTSLGL</sequence>
<feature type="domain" description="CheC-like protein" evidence="3">
    <location>
        <begin position="99"/>
        <end position="132"/>
    </location>
</feature>
<dbReference type="InterPro" id="IPR028976">
    <property type="entry name" value="CheC-like_sf"/>
</dbReference>
<feature type="domain" description="CheC-like protein" evidence="3">
    <location>
        <begin position="1"/>
        <end position="36"/>
    </location>
</feature>
<keyword evidence="5" id="KW-1185">Reference proteome</keyword>
<dbReference type="PANTHER" id="PTHR43693">
    <property type="entry name" value="PROTEIN PHOSPHATASE CHEZ"/>
    <property type="match status" value="1"/>
</dbReference>
<dbReference type="EMBL" id="CP048000">
    <property type="protein sequence ID" value="QHQ63776.1"/>
    <property type="molecule type" value="Genomic_DNA"/>
</dbReference>
<dbReference type="Proteomes" id="UP000464314">
    <property type="component" value="Chromosome"/>
</dbReference>
<organism evidence="4 5">
    <name type="scientific">Anaerocolumna sedimenticola</name>
    <dbReference type="NCBI Taxonomy" id="2696063"/>
    <lineage>
        <taxon>Bacteria</taxon>
        <taxon>Bacillati</taxon>
        <taxon>Bacillota</taxon>
        <taxon>Clostridia</taxon>
        <taxon>Lachnospirales</taxon>
        <taxon>Lachnospiraceae</taxon>
        <taxon>Anaerocolumna</taxon>
    </lineage>
</organism>
<accession>A0A6P1TVN6</accession>
<dbReference type="SUPFAM" id="SSF103039">
    <property type="entry name" value="CheC-like"/>
    <property type="match status" value="1"/>
</dbReference>
<name>A0A6P1TVN6_9FIRM</name>
<dbReference type="InterPro" id="IPR007597">
    <property type="entry name" value="CheC"/>
</dbReference>
<gene>
    <name evidence="4" type="ORF">Ana3638_15970</name>
</gene>
<keyword evidence="2" id="KW-0378">Hydrolase</keyword>
<dbReference type="Gene3D" id="3.40.1550.10">
    <property type="entry name" value="CheC-like"/>
    <property type="match status" value="1"/>
</dbReference>
<reference evidence="4 5" key="1">
    <citation type="submission" date="2020-01" db="EMBL/GenBank/DDBJ databases">
        <title>Genome analysis of Anaerocolumna sp. CBA3638.</title>
        <authorList>
            <person name="Kim J."/>
            <person name="Roh S.W."/>
        </authorList>
    </citation>
    <scope>NUCLEOTIDE SEQUENCE [LARGE SCALE GENOMIC DNA]</scope>
    <source>
        <strain evidence="4 5">CBA3638</strain>
    </source>
</reference>
<protein>
    <submittedName>
        <fullName evidence="4">CheY-P-specific phosphatase CheC</fullName>
    </submittedName>
</protein>
<dbReference type="Pfam" id="PF04509">
    <property type="entry name" value="CheC"/>
    <property type="match status" value="2"/>
</dbReference>
<dbReference type="PANTHER" id="PTHR43693:SF1">
    <property type="entry name" value="PROTEIN PHOSPHATASE CHEZ"/>
    <property type="match status" value="1"/>
</dbReference>
<evidence type="ECO:0000256" key="1">
    <source>
        <dbReference type="ARBA" id="ARBA00022500"/>
    </source>
</evidence>
<evidence type="ECO:0000313" key="5">
    <source>
        <dbReference type="Proteomes" id="UP000464314"/>
    </source>
</evidence>
<evidence type="ECO:0000259" key="3">
    <source>
        <dbReference type="Pfam" id="PF04509"/>
    </source>
</evidence>
<dbReference type="CDD" id="cd17909">
    <property type="entry name" value="CheC_ClassI"/>
    <property type="match status" value="1"/>
</dbReference>
<dbReference type="GO" id="GO:0016787">
    <property type="term" value="F:hydrolase activity"/>
    <property type="evidence" value="ECO:0007669"/>
    <property type="project" value="UniProtKB-KW"/>
</dbReference>
<proteinExistence type="predicted"/>
<dbReference type="KEGG" id="anr:Ana3638_15970"/>